<dbReference type="PANTHER" id="PTHR43537:SF24">
    <property type="entry name" value="GLUCONATE OPERON TRANSCRIPTIONAL REPRESSOR"/>
    <property type="match status" value="1"/>
</dbReference>
<dbReference type="eggNOG" id="COG1802">
    <property type="taxonomic scope" value="Bacteria"/>
</dbReference>
<dbReference type="GO" id="GO:0003700">
    <property type="term" value="F:DNA-binding transcription factor activity"/>
    <property type="evidence" value="ECO:0007669"/>
    <property type="project" value="InterPro"/>
</dbReference>
<dbReference type="SMART" id="SM00345">
    <property type="entry name" value="HTH_GNTR"/>
    <property type="match status" value="1"/>
</dbReference>
<dbReference type="STRING" id="1552123.EP57_04920"/>
<dbReference type="GO" id="GO:0003677">
    <property type="term" value="F:DNA binding"/>
    <property type="evidence" value="ECO:0007669"/>
    <property type="project" value="UniProtKB-KW"/>
</dbReference>
<keyword evidence="1" id="KW-0805">Transcription regulation</keyword>
<dbReference type="EMBL" id="JNFA01000011">
    <property type="protein sequence ID" value="KGL42804.1"/>
    <property type="molecule type" value="Genomic_DNA"/>
</dbReference>
<organism evidence="5 6">
    <name type="scientific">Listeria booriae</name>
    <dbReference type="NCBI Taxonomy" id="1552123"/>
    <lineage>
        <taxon>Bacteria</taxon>
        <taxon>Bacillati</taxon>
        <taxon>Bacillota</taxon>
        <taxon>Bacilli</taxon>
        <taxon>Bacillales</taxon>
        <taxon>Listeriaceae</taxon>
        <taxon>Listeria</taxon>
    </lineage>
</organism>
<dbReference type="CDD" id="cd07377">
    <property type="entry name" value="WHTH_GntR"/>
    <property type="match status" value="1"/>
</dbReference>
<name>A0A099WAJ0_9LIST</name>
<evidence type="ECO:0000313" key="5">
    <source>
        <dbReference type="EMBL" id="KGL42804.1"/>
    </source>
</evidence>
<accession>A0A099WAJ0</accession>
<dbReference type="InterPro" id="IPR036388">
    <property type="entry name" value="WH-like_DNA-bd_sf"/>
</dbReference>
<dbReference type="InterPro" id="IPR036390">
    <property type="entry name" value="WH_DNA-bd_sf"/>
</dbReference>
<comment type="caution">
    <text evidence="5">The sequence shown here is derived from an EMBL/GenBank/DDBJ whole genome shotgun (WGS) entry which is preliminary data.</text>
</comment>
<dbReference type="Gene3D" id="1.10.10.10">
    <property type="entry name" value="Winged helix-like DNA-binding domain superfamily/Winged helix DNA-binding domain"/>
    <property type="match status" value="1"/>
</dbReference>
<evidence type="ECO:0000259" key="4">
    <source>
        <dbReference type="PROSITE" id="PS50949"/>
    </source>
</evidence>
<evidence type="ECO:0000256" key="3">
    <source>
        <dbReference type="ARBA" id="ARBA00023163"/>
    </source>
</evidence>
<evidence type="ECO:0000256" key="1">
    <source>
        <dbReference type="ARBA" id="ARBA00023015"/>
    </source>
</evidence>
<dbReference type="AlphaFoldDB" id="A0A099WAJ0"/>
<dbReference type="PANTHER" id="PTHR43537">
    <property type="entry name" value="TRANSCRIPTIONAL REGULATOR, GNTR FAMILY"/>
    <property type="match status" value="1"/>
</dbReference>
<keyword evidence="6" id="KW-1185">Reference proteome</keyword>
<dbReference type="InterPro" id="IPR000524">
    <property type="entry name" value="Tscrpt_reg_HTH_GntR"/>
</dbReference>
<dbReference type="Proteomes" id="UP000029844">
    <property type="component" value="Unassembled WGS sequence"/>
</dbReference>
<gene>
    <name evidence="5" type="ORF">EP57_04920</name>
</gene>
<feature type="domain" description="HTH gntR-type" evidence="4">
    <location>
        <begin position="52"/>
        <end position="119"/>
    </location>
</feature>
<reference evidence="5 6" key="1">
    <citation type="submission" date="2014-05" db="EMBL/GenBank/DDBJ databases">
        <title>Novel Listeriaceae from food processing environments.</title>
        <authorList>
            <person name="den Bakker H.C."/>
        </authorList>
    </citation>
    <scope>NUCLEOTIDE SEQUENCE [LARGE SCALE GENOMIC DNA]</scope>
    <source>
        <strain evidence="5 6">FSL A5-0281</strain>
    </source>
</reference>
<keyword evidence="3" id="KW-0804">Transcription</keyword>
<proteinExistence type="predicted"/>
<dbReference type="SUPFAM" id="SSF46785">
    <property type="entry name" value="Winged helix' DNA-binding domain"/>
    <property type="match status" value="1"/>
</dbReference>
<evidence type="ECO:0000313" key="6">
    <source>
        <dbReference type="Proteomes" id="UP000029844"/>
    </source>
</evidence>
<dbReference type="PROSITE" id="PS50949">
    <property type="entry name" value="HTH_GNTR"/>
    <property type="match status" value="1"/>
</dbReference>
<keyword evidence="2" id="KW-0238">DNA-binding</keyword>
<sequence>MSTPLIYNSLLSYMTTQLPVVIYMCTPLADTKHTPCINFGLEEEIYMDDRKTRLEEKAYEHILQRIIDGTYAVGDFVNQRDLTEELHMSRTPIKAALSRLSGEGYIRVFPYSGAFVSHYHNETKEIE</sequence>
<protein>
    <recommendedName>
        <fullName evidence="4">HTH gntR-type domain-containing protein</fullName>
    </recommendedName>
</protein>
<dbReference type="Pfam" id="PF00392">
    <property type="entry name" value="GntR"/>
    <property type="match status" value="1"/>
</dbReference>
<evidence type="ECO:0000256" key="2">
    <source>
        <dbReference type="ARBA" id="ARBA00023125"/>
    </source>
</evidence>